<reference evidence="1" key="1">
    <citation type="submission" date="2021-02" db="EMBL/GenBank/DDBJ databases">
        <title>The CRISPR/cas machinery reduction and long-range gene transfer in the hot spring cyanobacterium Synechococcus.</title>
        <authorList>
            <person name="Dvorak P."/>
            <person name="Jahodarova E."/>
            <person name="Hasler P."/>
            <person name="Poulickova A."/>
        </authorList>
    </citation>
    <scope>NUCLEOTIDE SEQUENCE</scope>
    <source>
        <strain evidence="1">Rupite</strain>
    </source>
</reference>
<sequence length="68" mass="7437">MSASYSPVALTSSTSGLREYVTELQLHMALQARSLTPSLSLSPEPDSPLVMLQQAQADMEKTASRQWL</sequence>
<dbReference type="EMBL" id="JAFIRA010000029">
    <property type="protein sequence ID" value="MCJ2543493.1"/>
    <property type="molecule type" value="Genomic_DNA"/>
</dbReference>
<comment type="caution">
    <text evidence="1">The sequence shown here is derived from an EMBL/GenBank/DDBJ whole genome shotgun (WGS) entry which is preliminary data.</text>
</comment>
<proteinExistence type="predicted"/>
<organism evidence="1 2">
    <name type="scientific">Thermostichus vulcanus str. 'Rupite'</name>
    <dbReference type="NCBI Taxonomy" id="2813851"/>
    <lineage>
        <taxon>Bacteria</taxon>
        <taxon>Bacillati</taxon>
        <taxon>Cyanobacteriota</taxon>
        <taxon>Cyanophyceae</taxon>
        <taxon>Thermostichales</taxon>
        <taxon>Thermostichaceae</taxon>
        <taxon>Thermostichus</taxon>
    </lineage>
</organism>
<protein>
    <submittedName>
        <fullName evidence="1">Uncharacterized protein</fullName>
    </submittedName>
</protein>
<keyword evidence="2" id="KW-1185">Reference proteome</keyword>
<name>A0ABT0CCK3_THEVL</name>
<dbReference type="Proteomes" id="UP000830835">
    <property type="component" value="Unassembled WGS sequence"/>
</dbReference>
<evidence type="ECO:0000313" key="1">
    <source>
        <dbReference type="EMBL" id="MCJ2543493.1"/>
    </source>
</evidence>
<evidence type="ECO:0000313" key="2">
    <source>
        <dbReference type="Proteomes" id="UP000830835"/>
    </source>
</evidence>
<gene>
    <name evidence="1" type="ORF">JX360_11320</name>
</gene>
<accession>A0ABT0CCK3</accession>
<dbReference type="RefSeq" id="WP_244350886.1">
    <property type="nucleotide sequence ID" value="NZ_JAFIRA010000029.1"/>
</dbReference>